<evidence type="ECO:0000256" key="2">
    <source>
        <dbReference type="ARBA" id="ARBA00022840"/>
    </source>
</evidence>
<evidence type="ECO:0000259" key="3">
    <source>
        <dbReference type="PROSITE" id="PS50043"/>
    </source>
</evidence>
<dbReference type="SUPFAM" id="SSF48452">
    <property type="entry name" value="TPR-like"/>
    <property type="match status" value="1"/>
</dbReference>
<dbReference type="Pfam" id="PF13191">
    <property type="entry name" value="AAA_16"/>
    <property type="match status" value="1"/>
</dbReference>
<proteinExistence type="predicted"/>
<dbReference type="Gene3D" id="3.40.50.300">
    <property type="entry name" value="P-loop containing nucleotide triphosphate hydrolases"/>
    <property type="match status" value="1"/>
</dbReference>
<accession>A0A7W9KEY0</accession>
<dbReference type="InterPro" id="IPR000792">
    <property type="entry name" value="Tscrpt_reg_LuxR_C"/>
</dbReference>
<dbReference type="PANTHER" id="PTHR16305:SF35">
    <property type="entry name" value="TRANSCRIPTIONAL ACTIVATOR DOMAIN"/>
    <property type="match status" value="1"/>
</dbReference>
<dbReference type="GO" id="GO:0005524">
    <property type="term" value="F:ATP binding"/>
    <property type="evidence" value="ECO:0007669"/>
    <property type="project" value="UniProtKB-KW"/>
</dbReference>
<dbReference type="SUPFAM" id="SSF52540">
    <property type="entry name" value="P-loop containing nucleoside triphosphate hydrolases"/>
    <property type="match status" value="1"/>
</dbReference>
<dbReference type="InterPro" id="IPR027417">
    <property type="entry name" value="P-loop_NTPase"/>
</dbReference>
<dbReference type="CDD" id="cd06170">
    <property type="entry name" value="LuxR_C_like"/>
    <property type="match status" value="1"/>
</dbReference>
<organism evidence="4 5">
    <name type="scientific">Kutzneria kofuensis</name>
    <dbReference type="NCBI Taxonomy" id="103725"/>
    <lineage>
        <taxon>Bacteria</taxon>
        <taxon>Bacillati</taxon>
        <taxon>Actinomycetota</taxon>
        <taxon>Actinomycetes</taxon>
        <taxon>Pseudonocardiales</taxon>
        <taxon>Pseudonocardiaceae</taxon>
        <taxon>Kutzneria</taxon>
    </lineage>
</organism>
<dbReference type="InterPro" id="IPR036388">
    <property type="entry name" value="WH-like_DNA-bd_sf"/>
</dbReference>
<keyword evidence="4" id="KW-0238">DNA-binding</keyword>
<name>A0A7W9KEY0_9PSEU</name>
<keyword evidence="1" id="KW-0547">Nucleotide-binding</keyword>
<dbReference type="Gene3D" id="1.10.10.10">
    <property type="entry name" value="Winged helix-like DNA-binding domain superfamily/Winged helix DNA-binding domain"/>
    <property type="match status" value="1"/>
</dbReference>
<sequence length="891" mass="94808">MATLVTGAVGTGKTELLHAFGEQAARAGALVLSASGSPAEDEAAPLDTFYQLFHSVGLPVSAAARAAALLSAGMTADGSRTQPHVLHGLTAILLELAEDTPLAICVDDVEHSDAASLECLLQLIRKMRKARISVALTQRTGTRRQWQRFRGELQRQPHVRYVRLTPLSADGVGQALADQLGTGVSDELAATAFRLTGGNPLLVRALVRDSLTAVPGAVDQPRLVTGTAYQHAVLSCLHGDDKTLSEVARSMAVLGAAGSTTLVARLAEVEHERVSAAVGALAETGLLDGCGFRHPAMGEAVLADVPGRELVELHGRAARLLWAKGMPAITVAEHLVAVGAVEPAMAPVLREAAEQALGEDRVELAGRCLELAADVCDDKQERASVMAALMELEWWANHGSTARRGGHLSEAISAGHLSGKAAGVAMTRLLWQGRAGEAKIALDQLAADGATSELRLAELTLATTYPGVDVHVPAARGPEDRVVPTTVINQPRLGGATALAAVLTAGMHDEAIASAEHLLQNTQLTHGTADSLAAALMTLIYADRLYEAAVWCDHLLAEAKLREAPGWEARFAACRAEVAFRQGELAVCESNARLALERLSAPGWGVGIGFPLANLILAATEMGRHEEAAYWFNQPVPQALLDTRFGLHYLHARGHYQLSTGRLHAALGEFLSCGELMAMWGIDRPTLVPWRSDAAQVYLRLGEIDKAQRLLDEQLALLPPGPSRTRGITLCVKARASGLKRRRQLLREAVDNLQAGGGRLELARAQAELADVYQALDEPTKARTLARKAWHMAKTCQADALCQILLPDGGLPKLPRPTQLTSPEALAALTDAERRVAKLAALGQSNREIAGQLYITVSTVEQHLTRVYRKLKVSGRSDLPSEFSASIADTA</sequence>
<dbReference type="PROSITE" id="PS50043">
    <property type="entry name" value="HTH_LUXR_2"/>
    <property type="match status" value="1"/>
</dbReference>
<dbReference type="SUPFAM" id="SSF46894">
    <property type="entry name" value="C-terminal effector domain of the bipartite response regulators"/>
    <property type="match status" value="1"/>
</dbReference>
<evidence type="ECO:0000256" key="1">
    <source>
        <dbReference type="ARBA" id="ARBA00022741"/>
    </source>
</evidence>
<dbReference type="InterPro" id="IPR041664">
    <property type="entry name" value="AAA_16"/>
</dbReference>
<reference evidence="4 5" key="1">
    <citation type="submission" date="2020-08" db="EMBL/GenBank/DDBJ databases">
        <title>Sequencing the genomes of 1000 actinobacteria strains.</title>
        <authorList>
            <person name="Klenk H.-P."/>
        </authorList>
    </citation>
    <scope>NUCLEOTIDE SEQUENCE [LARGE SCALE GENOMIC DNA]</scope>
    <source>
        <strain evidence="4 5">DSM 43851</strain>
    </source>
</reference>
<protein>
    <submittedName>
        <fullName evidence="4">DNA-binding CsgD family transcriptional regulator</fullName>
    </submittedName>
</protein>
<dbReference type="PANTHER" id="PTHR16305">
    <property type="entry name" value="TESTICULAR SOLUBLE ADENYLYL CYCLASE"/>
    <property type="match status" value="1"/>
</dbReference>
<dbReference type="EMBL" id="JACHIR010000001">
    <property type="protein sequence ID" value="MBB5891346.1"/>
    <property type="molecule type" value="Genomic_DNA"/>
</dbReference>
<dbReference type="GO" id="GO:0006355">
    <property type="term" value="P:regulation of DNA-templated transcription"/>
    <property type="evidence" value="ECO:0007669"/>
    <property type="project" value="InterPro"/>
</dbReference>
<dbReference type="GO" id="GO:0005737">
    <property type="term" value="C:cytoplasm"/>
    <property type="evidence" value="ECO:0007669"/>
    <property type="project" value="TreeGrafter"/>
</dbReference>
<dbReference type="PRINTS" id="PR00038">
    <property type="entry name" value="HTHLUXR"/>
</dbReference>
<comment type="caution">
    <text evidence="4">The sequence shown here is derived from an EMBL/GenBank/DDBJ whole genome shotgun (WGS) entry which is preliminary data.</text>
</comment>
<gene>
    <name evidence="4" type="ORF">BJ998_002542</name>
</gene>
<dbReference type="Proteomes" id="UP000585638">
    <property type="component" value="Unassembled WGS sequence"/>
</dbReference>
<keyword evidence="5" id="KW-1185">Reference proteome</keyword>
<feature type="domain" description="HTH luxR-type" evidence="3">
    <location>
        <begin position="822"/>
        <end position="887"/>
    </location>
</feature>
<dbReference type="Gene3D" id="1.25.40.10">
    <property type="entry name" value="Tetratricopeptide repeat domain"/>
    <property type="match status" value="1"/>
</dbReference>
<dbReference type="GO" id="GO:0003677">
    <property type="term" value="F:DNA binding"/>
    <property type="evidence" value="ECO:0007669"/>
    <property type="project" value="UniProtKB-KW"/>
</dbReference>
<dbReference type="SMART" id="SM00421">
    <property type="entry name" value="HTH_LUXR"/>
    <property type="match status" value="1"/>
</dbReference>
<dbReference type="AlphaFoldDB" id="A0A7W9KEY0"/>
<dbReference type="GO" id="GO:0004016">
    <property type="term" value="F:adenylate cyclase activity"/>
    <property type="evidence" value="ECO:0007669"/>
    <property type="project" value="TreeGrafter"/>
</dbReference>
<dbReference type="InterPro" id="IPR016032">
    <property type="entry name" value="Sig_transdc_resp-reg_C-effctor"/>
</dbReference>
<dbReference type="Pfam" id="PF00196">
    <property type="entry name" value="GerE"/>
    <property type="match status" value="1"/>
</dbReference>
<dbReference type="PROSITE" id="PS00622">
    <property type="entry name" value="HTH_LUXR_1"/>
    <property type="match status" value="1"/>
</dbReference>
<evidence type="ECO:0000313" key="5">
    <source>
        <dbReference type="Proteomes" id="UP000585638"/>
    </source>
</evidence>
<dbReference type="InterPro" id="IPR011990">
    <property type="entry name" value="TPR-like_helical_dom_sf"/>
</dbReference>
<evidence type="ECO:0000313" key="4">
    <source>
        <dbReference type="EMBL" id="MBB5891346.1"/>
    </source>
</evidence>
<keyword evidence="2" id="KW-0067">ATP-binding</keyword>